<reference evidence="1" key="1">
    <citation type="submission" date="2023-04" db="EMBL/GenBank/DDBJ databases">
        <title>A chromosome-level genome assembly of the parasitoid wasp Eretmocerus hayati.</title>
        <authorList>
            <person name="Zhong Y."/>
            <person name="Liu S."/>
            <person name="Liu Y."/>
        </authorList>
    </citation>
    <scope>NUCLEOTIDE SEQUENCE</scope>
    <source>
        <strain evidence="1">ZJU_SS_LIU_2023</strain>
    </source>
</reference>
<name>A0ACC2P0H8_9HYME</name>
<protein>
    <submittedName>
        <fullName evidence="1">Uncharacterized protein</fullName>
    </submittedName>
</protein>
<keyword evidence="2" id="KW-1185">Reference proteome</keyword>
<evidence type="ECO:0000313" key="2">
    <source>
        <dbReference type="Proteomes" id="UP001239111"/>
    </source>
</evidence>
<accession>A0ACC2P0H8</accession>
<feature type="non-terminal residue" evidence="1">
    <location>
        <position position="1"/>
    </location>
</feature>
<comment type="caution">
    <text evidence="1">The sequence shown here is derived from an EMBL/GenBank/DDBJ whole genome shotgun (WGS) entry which is preliminary data.</text>
</comment>
<sequence>LLTGIKTATVPKLTEKDSVKFSVLLDDIFSKSKSHSSIIVPEKEKLQNVLNNLCEKQELHDSLVNRCEQLNDQLRTRSGVAIVGPPGSGKSLIIRILGEALSETGGAVKQFRVHPGAIQKMRLLGSVDQQTREFKEGLISNIICNNGDQALWIIFDGDVEPEWAEALNSALDDNRILTLPNGVGIKLCNETRFIFETHKLAGASPATVSRLGVVYLGPILPSILLRSNLSEKLSTVSLNFARSHLCTLIDQVLRIEGDQKSASGLLHTTLQHLEEVHTQTSCVQALLASICGQIENPDKRDDFARDVYQLTNIWCPDSQNPCDVLYDKLKDALDPFTVDSKTMPTENGRIYLSASMQRGINATLPWVSRGQAVIFRGPSGCGKKSLLSAILTSVKNISDEAISVLQISSSYGTKDLISRLKRSCIKLDSSSGGRVYKPKNGSSLILVIEDLHLASKDLQELARQLIQDGGFYEDDLEFARVPLTILSTSDTSSKLHPRLDSLLATHYMTDPKPRDLDSIIDLRLNEALKSDDVVIKTWIAKMSPTVMEAFNDISNEKSWTKWTLRDIIVWIDSLKNYPKPEDEIAMTNYLIDASKRYLRPRLTLKQQKRIETIITSRSSTRSNFSDELYISKSKTSGLIALPEPQWRTELENAVMKIIRDGDTISSTVSSHLLEISAGISWGLGCEQRGILLPGRSGAGRKSATKIVSVYSSLRLIDSGPGKGRSAVKNAVQIAGIDGEATILLFEEHHLRDEEFCVLASAIISRGELPGLYSSDELDGLVAPLADLAAREEFSGSLEQYLYHRLKKYLRVVLIVDSRDLLSSRLSNLRHHCIQTTGQCLGNEWWVSESSLTELANLYRDSSRDPDDDLSGVSQVVQAHLNAPNSQQAPARYLALLAKWKDLRDTWLREIEGKLNNLKAGIDRLKEAGERVAKLEEDATEHRRQLEIERGRANSALEKITATMRGATGQRGEMASLKSETERESVELARRKMDIEGELNKVKPLVEQAAHAVAGISAEALSEVRSLRAPPAPVRDVLEGVLRLMGIRDTSWNSMKTFLAKRGIKEEIRNWDARRSQPASLEAVAKLVKERPDSFEEKTARRASVAAAPLAAWVLANLQYGQILQQVAPLEREQRVLGERLSAAEAQIGKLESGLNSVESKVAQLQEELAAHSRGAAELQLRSEATEASLATARALLAKLDAEHTDWQTQLKVLTDRKNRIGIEAAEAASLLTYQYAWGDEDTRKRALDQLVSEREILQWRAQGLPSDTESIVGAARALRGLLVPLFIDPSGIAVSWLRRHLGESRIEVTRPGDIRFLTSVELAVRFGKHLVVEDLNEIPESLLPLLRGRPLRFGDRSLQAQQGFRLFLATRRREFLDSLPYDADDVLVKISLGAGSRSFAERLVDEAILQETPEVEGRRREALEREEQLQGEIEIARLDLLVQLGAARSQDILQESSSGSGGGGGLLASLELTQRKAREIERALQDSRADLEEINKRCRVHDRLAKFTAILYKFVSSLSALSSLYVFDMEALSEIFLEVEKTRACLHATRDEKDKLLEKAIISLTLHHCTKAVYRKHRLPLALHLAMSLSSISEDHRNLLLSGENAYISSKSAIERDVPNFIPPEQKSAIRALISGMPEMKDKLKSTWVTNVANIHAEEGISSFERILLIKVLHPEHLHTALSKWASHQLGVRTLTPPSWTLKQIAEENERRPILLLLAPGADPEPELNTLVANQTVLANGFTEISLGQGHVDQAESALELACKQGSWILLSNLQLALNWLPKLETILRSPICTVNRNPNTRIWLTTEECSGFYSGLSGLCLKLAYEPPEGVKRNVKRSLQQLLQRSSMMNDPKRSLMISWLHAILQERRKFVPQGWTKAYAWSEAELEAACELVVKISTTIEASSRDRSRRSNGIQARSEDWEAERGILDAAVYGGLLQDAFDGRVLRAILRQVWCPDAYAGRSKLGDVLSVPRASNENPLLALDKLDEADSLKAYFGLPANAHCAWEKSAGELALRYLSEISRKSAKTKKESEGKISSSTSRTLNDLKQSIEHELRIGESKQIESDDPLQRFFLDEVNSARELLWLAHSDLENFRSTDDLKTPPKWLSYWSSGPKDMVPFVSHLISRHKSLRSLMMGGNLPGRVEFSWFARPDAFLSALKQYTARKSNAPFESLRLHADWATGAMGSNWSVAVLVDGLLLTGARIENGVLEEVSVNSSSLMTAPSCLIAYADDDQSNDINREEGQSEWSGSDIELTSDLSALQVPVYTDSFRTHLICSLPVPYVKDQRDSWHQRGISFHLRST</sequence>
<gene>
    <name evidence="1" type="ORF">QAD02_011743</name>
</gene>
<dbReference type="EMBL" id="CM056742">
    <property type="protein sequence ID" value="KAJ8675957.1"/>
    <property type="molecule type" value="Genomic_DNA"/>
</dbReference>
<evidence type="ECO:0000313" key="1">
    <source>
        <dbReference type="EMBL" id="KAJ8675957.1"/>
    </source>
</evidence>
<dbReference type="Proteomes" id="UP001239111">
    <property type="component" value="Chromosome 2"/>
</dbReference>
<proteinExistence type="predicted"/>
<organism evidence="1 2">
    <name type="scientific">Eretmocerus hayati</name>
    <dbReference type="NCBI Taxonomy" id="131215"/>
    <lineage>
        <taxon>Eukaryota</taxon>
        <taxon>Metazoa</taxon>
        <taxon>Ecdysozoa</taxon>
        <taxon>Arthropoda</taxon>
        <taxon>Hexapoda</taxon>
        <taxon>Insecta</taxon>
        <taxon>Pterygota</taxon>
        <taxon>Neoptera</taxon>
        <taxon>Endopterygota</taxon>
        <taxon>Hymenoptera</taxon>
        <taxon>Apocrita</taxon>
        <taxon>Proctotrupomorpha</taxon>
        <taxon>Chalcidoidea</taxon>
        <taxon>Aphelinidae</taxon>
        <taxon>Aphelininae</taxon>
        <taxon>Eretmocerus</taxon>
    </lineage>
</organism>